<evidence type="ECO:0000313" key="1">
    <source>
        <dbReference type="EMBL" id="KAK2947807.1"/>
    </source>
</evidence>
<reference evidence="1 2" key="1">
    <citation type="journal article" date="2022" name="bioRxiv">
        <title>Genomics of Preaxostyla Flagellates Illuminates Evolutionary Transitions and the Path Towards Mitochondrial Loss.</title>
        <authorList>
            <person name="Novak L.V.F."/>
            <person name="Treitli S.C."/>
            <person name="Pyrih J."/>
            <person name="Halakuc P."/>
            <person name="Pipaliya S.V."/>
            <person name="Vacek V."/>
            <person name="Brzon O."/>
            <person name="Soukal P."/>
            <person name="Eme L."/>
            <person name="Dacks J.B."/>
            <person name="Karnkowska A."/>
            <person name="Elias M."/>
            <person name="Hampl V."/>
        </authorList>
    </citation>
    <scope>NUCLEOTIDE SEQUENCE [LARGE SCALE GENOMIC DNA]</scope>
    <source>
        <strain evidence="1">NAU3</strain>
        <tissue evidence="1">Gut</tissue>
    </source>
</reference>
<sequence length="74" mass="8367">MILGQPEHGLVHLEAEQGCRDLLDHRNPIGRYLPDWESYHIPVPGTRLAKFETSRVVSESAVNFKNVAQISTIE</sequence>
<evidence type="ECO:0000313" key="2">
    <source>
        <dbReference type="Proteomes" id="UP001281761"/>
    </source>
</evidence>
<proteinExistence type="predicted"/>
<accession>A0ABQ9X996</accession>
<organism evidence="1 2">
    <name type="scientific">Blattamonas nauphoetae</name>
    <dbReference type="NCBI Taxonomy" id="2049346"/>
    <lineage>
        <taxon>Eukaryota</taxon>
        <taxon>Metamonada</taxon>
        <taxon>Preaxostyla</taxon>
        <taxon>Oxymonadida</taxon>
        <taxon>Blattamonas</taxon>
    </lineage>
</organism>
<gene>
    <name evidence="1" type="ORF">BLNAU_17227</name>
</gene>
<protein>
    <submittedName>
        <fullName evidence="1">Uncharacterized protein</fullName>
    </submittedName>
</protein>
<keyword evidence="2" id="KW-1185">Reference proteome</keyword>
<dbReference type="Proteomes" id="UP001281761">
    <property type="component" value="Unassembled WGS sequence"/>
</dbReference>
<comment type="caution">
    <text evidence="1">The sequence shown here is derived from an EMBL/GenBank/DDBJ whole genome shotgun (WGS) entry which is preliminary data.</text>
</comment>
<name>A0ABQ9X996_9EUKA</name>
<dbReference type="EMBL" id="JARBJD010000190">
    <property type="protein sequence ID" value="KAK2947807.1"/>
    <property type="molecule type" value="Genomic_DNA"/>
</dbReference>